<dbReference type="InterPro" id="IPR012556">
    <property type="entry name" value="Entericidin"/>
</dbReference>
<keyword evidence="5" id="KW-0564">Palmitate</keyword>
<dbReference type="PROSITE" id="PS51257">
    <property type="entry name" value="PROKAR_LIPOPROTEIN"/>
    <property type="match status" value="1"/>
</dbReference>
<keyword evidence="6 7" id="KW-0449">Lipoprotein</keyword>
<comment type="caution">
    <text evidence="7">The sequence shown here is derived from an EMBL/GenBank/DDBJ whole genome shotgun (WGS) entry which is preliminary data.</text>
</comment>
<evidence type="ECO:0000313" key="8">
    <source>
        <dbReference type="Proteomes" id="UP001589773"/>
    </source>
</evidence>
<reference evidence="7 8" key="1">
    <citation type="submission" date="2024-09" db="EMBL/GenBank/DDBJ databases">
        <authorList>
            <person name="Sun Q."/>
            <person name="Mori K."/>
        </authorList>
    </citation>
    <scope>NUCLEOTIDE SEQUENCE [LARGE SCALE GENOMIC DNA]</scope>
    <source>
        <strain evidence="7 8">CCM 7792</strain>
    </source>
</reference>
<name>A0ABV6FHD3_9BURK</name>
<gene>
    <name evidence="7" type="ORF">ACFFJK_13700</name>
</gene>
<organism evidence="7 8">
    <name type="scientific">Massilia consociata</name>
    <dbReference type="NCBI Taxonomy" id="760117"/>
    <lineage>
        <taxon>Bacteria</taxon>
        <taxon>Pseudomonadati</taxon>
        <taxon>Pseudomonadota</taxon>
        <taxon>Betaproteobacteria</taxon>
        <taxon>Burkholderiales</taxon>
        <taxon>Oxalobacteraceae</taxon>
        <taxon>Telluria group</taxon>
        <taxon>Massilia</taxon>
    </lineage>
</organism>
<dbReference type="Pfam" id="PF08085">
    <property type="entry name" value="Entericidin"/>
    <property type="match status" value="1"/>
</dbReference>
<keyword evidence="8" id="KW-1185">Reference proteome</keyword>
<keyword evidence="4" id="KW-0472">Membrane</keyword>
<keyword evidence="2" id="KW-1003">Cell membrane</keyword>
<evidence type="ECO:0000256" key="2">
    <source>
        <dbReference type="ARBA" id="ARBA00022475"/>
    </source>
</evidence>
<evidence type="ECO:0000256" key="5">
    <source>
        <dbReference type="ARBA" id="ARBA00023139"/>
    </source>
</evidence>
<sequence>MKKAIALAFAATFGAIVLTGCNTISGIGKDVQKVGQVVTSAGGK</sequence>
<comment type="similarity">
    <text evidence="1">Belongs to the EcnA/EcnB lipoprotein family.</text>
</comment>
<proteinExistence type="inferred from homology"/>
<protein>
    <submittedName>
        <fullName evidence="7">Entericidin A/B family lipoprotein</fullName>
    </submittedName>
</protein>
<keyword evidence="3" id="KW-0732">Signal</keyword>
<dbReference type="RefSeq" id="WP_379679854.1">
    <property type="nucleotide sequence ID" value="NZ_JBHLWP010000013.1"/>
</dbReference>
<evidence type="ECO:0000256" key="1">
    <source>
        <dbReference type="ARBA" id="ARBA00010296"/>
    </source>
</evidence>
<evidence type="ECO:0000313" key="7">
    <source>
        <dbReference type="EMBL" id="MFC0252948.1"/>
    </source>
</evidence>
<evidence type="ECO:0000256" key="3">
    <source>
        <dbReference type="ARBA" id="ARBA00022729"/>
    </source>
</evidence>
<dbReference type="Proteomes" id="UP001589773">
    <property type="component" value="Unassembled WGS sequence"/>
</dbReference>
<evidence type="ECO:0000256" key="4">
    <source>
        <dbReference type="ARBA" id="ARBA00023136"/>
    </source>
</evidence>
<evidence type="ECO:0000256" key="6">
    <source>
        <dbReference type="ARBA" id="ARBA00023288"/>
    </source>
</evidence>
<accession>A0ABV6FHD3</accession>
<dbReference type="EMBL" id="JBHLWP010000013">
    <property type="protein sequence ID" value="MFC0252948.1"/>
    <property type="molecule type" value="Genomic_DNA"/>
</dbReference>